<reference evidence="1 2" key="1">
    <citation type="submission" date="2019-04" db="EMBL/GenBank/DDBJ databases">
        <title>Draft genome of the big-headed turtle Platysternon megacephalum.</title>
        <authorList>
            <person name="Gong S."/>
        </authorList>
    </citation>
    <scope>NUCLEOTIDE SEQUENCE [LARGE SCALE GENOMIC DNA]</scope>
    <source>
        <strain evidence="1">DO16091913</strain>
        <tissue evidence="1">Muscle</tissue>
    </source>
</reference>
<comment type="caution">
    <text evidence="1">The sequence shown here is derived from an EMBL/GenBank/DDBJ whole genome shotgun (WGS) entry which is preliminary data.</text>
</comment>
<proteinExistence type="predicted"/>
<accession>A0A4D9EPR5</accession>
<name>A0A4D9EPR5_9SAUR</name>
<evidence type="ECO:0000313" key="1">
    <source>
        <dbReference type="EMBL" id="TFK12777.1"/>
    </source>
</evidence>
<organism evidence="1 2">
    <name type="scientific">Platysternon megacephalum</name>
    <name type="common">big-headed turtle</name>
    <dbReference type="NCBI Taxonomy" id="55544"/>
    <lineage>
        <taxon>Eukaryota</taxon>
        <taxon>Metazoa</taxon>
        <taxon>Chordata</taxon>
        <taxon>Craniata</taxon>
        <taxon>Vertebrata</taxon>
        <taxon>Euteleostomi</taxon>
        <taxon>Archelosauria</taxon>
        <taxon>Testudinata</taxon>
        <taxon>Testudines</taxon>
        <taxon>Cryptodira</taxon>
        <taxon>Durocryptodira</taxon>
        <taxon>Testudinoidea</taxon>
        <taxon>Platysternidae</taxon>
        <taxon>Platysternon</taxon>
    </lineage>
</organism>
<gene>
    <name evidence="1" type="ORF">DR999_PMT03941</name>
</gene>
<reference evidence="1 2" key="2">
    <citation type="submission" date="2019-04" db="EMBL/GenBank/DDBJ databases">
        <title>The genome sequence of big-headed turtle.</title>
        <authorList>
            <person name="Gong S."/>
        </authorList>
    </citation>
    <scope>NUCLEOTIDE SEQUENCE [LARGE SCALE GENOMIC DNA]</scope>
    <source>
        <strain evidence="1">DO16091913</strain>
        <tissue evidence="1">Muscle</tissue>
    </source>
</reference>
<dbReference type="Proteomes" id="UP000297703">
    <property type="component" value="Unassembled WGS sequence"/>
</dbReference>
<sequence length="110" mass="12713">MAFLVDLRKPVRPRNRMVDEGFFLFRFKIQQMKIGGSRQNMNEYLKDIHEPILQCSHLVLLMKLTPVQKPRTNPVAQCNVGRFFGRLKRGISSPVAITATTFPIILYLPL</sequence>
<evidence type="ECO:0000313" key="2">
    <source>
        <dbReference type="Proteomes" id="UP000297703"/>
    </source>
</evidence>
<dbReference type="EMBL" id="QXTE01000019">
    <property type="protein sequence ID" value="TFK12777.1"/>
    <property type="molecule type" value="Genomic_DNA"/>
</dbReference>
<keyword evidence="2" id="KW-1185">Reference proteome</keyword>
<dbReference type="AlphaFoldDB" id="A0A4D9EPR5"/>
<protein>
    <submittedName>
        <fullName evidence="1">Serpin B10-like</fullName>
    </submittedName>
</protein>